<gene>
    <name evidence="3" type="ORF">V5F30_09200</name>
</gene>
<feature type="chain" id="PRO_5047306522" evidence="1">
    <location>
        <begin position="34"/>
        <end position="186"/>
    </location>
</feature>
<keyword evidence="1" id="KW-0732">Signal</keyword>
<dbReference type="RefSeq" id="WP_029559067.1">
    <property type="nucleotide sequence ID" value="NZ_JAMJXC010000031.1"/>
</dbReference>
<dbReference type="Pfam" id="PF09832">
    <property type="entry name" value="DUF2059"/>
    <property type="match status" value="1"/>
</dbReference>
<keyword evidence="4" id="KW-1185">Reference proteome</keyword>
<protein>
    <submittedName>
        <fullName evidence="3">DUF2059 domain-containing protein</fullName>
    </submittedName>
</protein>
<evidence type="ECO:0000313" key="3">
    <source>
        <dbReference type="EMBL" id="MFG1252377.1"/>
    </source>
</evidence>
<sequence>MRHPLSGRFVRQLFLAAALSVPAAALLAPVAEAQTRPVPPAAAPAAKPSPALLQLARDLVTANGEARAFDGVIPNIVDGAALSFLQTNPDLAKQLREVAVLVRPEFEKRQAEVIDILATSYATRFTEAELKEAIAFFRSPTGIKLVQDRPVIVQEAVQGIQVWGAQINAQAVERVRAEMKKRGVDL</sequence>
<feature type="domain" description="DUF2059" evidence="2">
    <location>
        <begin position="113"/>
        <end position="169"/>
    </location>
</feature>
<evidence type="ECO:0000256" key="1">
    <source>
        <dbReference type="SAM" id="SignalP"/>
    </source>
</evidence>
<proteinExistence type="predicted"/>
<dbReference type="InterPro" id="IPR018637">
    <property type="entry name" value="DUF2059"/>
</dbReference>
<name>A0ABW6ZGG6_9HYPH</name>
<reference evidence="3 4" key="1">
    <citation type="submission" date="2024-02" db="EMBL/GenBank/DDBJ databases">
        <title>Expansion and revision of Xanthobacter and proposal of Roseixanthobacter gen. nov.</title>
        <authorList>
            <person name="Soltysiak M.P.M."/>
            <person name="Jalihal A."/>
            <person name="Ory A."/>
            <person name="Chrisophersen C."/>
            <person name="Lee A.D."/>
            <person name="Boulton J."/>
            <person name="Springer M."/>
        </authorList>
    </citation>
    <scope>NUCLEOTIDE SEQUENCE [LARGE SCALE GENOMIC DNA]</scope>
    <source>
        <strain evidence="3 4">CB5</strain>
    </source>
</reference>
<feature type="signal peptide" evidence="1">
    <location>
        <begin position="1"/>
        <end position="33"/>
    </location>
</feature>
<dbReference type="Proteomes" id="UP001604043">
    <property type="component" value="Unassembled WGS sequence"/>
</dbReference>
<evidence type="ECO:0000259" key="2">
    <source>
        <dbReference type="Pfam" id="PF09832"/>
    </source>
</evidence>
<comment type="caution">
    <text evidence="3">The sequence shown here is derived from an EMBL/GenBank/DDBJ whole genome shotgun (WGS) entry which is preliminary data.</text>
</comment>
<organism evidence="3 4">
    <name type="scientific">Xanthobacter aminoxidans</name>
    <dbReference type="NCBI Taxonomy" id="186280"/>
    <lineage>
        <taxon>Bacteria</taxon>
        <taxon>Pseudomonadati</taxon>
        <taxon>Pseudomonadota</taxon>
        <taxon>Alphaproteobacteria</taxon>
        <taxon>Hyphomicrobiales</taxon>
        <taxon>Xanthobacteraceae</taxon>
        <taxon>Xanthobacter</taxon>
    </lineage>
</organism>
<dbReference type="EMBL" id="JBAFUR010000002">
    <property type="protein sequence ID" value="MFG1252377.1"/>
    <property type="molecule type" value="Genomic_DNA"/>
</dbReference>
<evidence type="ECO:0000313" key="4">
    <source>
        <dbReference type="Proteomes" id="UP001604043"/>
    </source>
</evidence>
<accession>A0ABW6ZGG6</accession>